<dbReference type="GO" id="GO:0017156">
    <property type="term" value="P:calcium-ion regulated exocytosis"/>
    <property type="evidence" value="ECO:0007669"/>
    <property type="project" value="TreeGrafter"/>
</dbReference>
<feature type="domain" description="C2" evidence="6">
    <location>
        <begin position="1042"/>
        <end position="1159"/>
    </location>
</feature>
<dbReference type="SMART" id="SM00369">
    <property type="entry name" value="LRR_TYP"/>
    <property type="match status" value="2"/>
</dbReference>
<comment type="similarity">
    <text evidence="1">Belongs to the Toll-like receptor family.</text>
</comment>
<dbReference type="Pfam" id="PF00168">
    <property type="entry name" value="C2"/>
    <property type="match status" value="2"/>
</dbReference>
<dbReference type="SUPFAM" id="SSF52200">
    <property type="entry name" value="Toll/Interleukin receptor TIR domain"/>
    <property type="match status" value="1"/>
</dbReference>
<dbReference type="Gene3D" id="3.40.50.10140">
    <property type="entry name" value="Toll/interleukin-1 receptor homology (TIR) domain"/>
    <property type="match status" value="1"/>
</dbReference>
<dbReference type="InterPro" id="IPR001611">
    <property type="entry name" value="Leu-rich_rpt"/>
</dbReference>
<dbReference type="InterPro" id="IPR032675">
    <property type="entry name" value="LRR_dom_sf"/>
</dbReference>
<sequence length="1231" mass="141513">MAVLHLFWSVFCIIFCGETVNGFLSQDPCLFGNCFPWQQPNHNRSTILMCPNSCLEKEKNQQTHCCSCYAQPIWNCSPKWPYRRVEIEYVYRRGRGMAVYDPHDLGQNISKLVHTRGFLTQIPGNLCQIRDLVEVDLSWNKIMALENINCMERLDTLILRNNLVTYLSNSTLLGMTELRILDLSYNFLTVIEPNTISDPSLGMLHIIFKDNSLTSVDITNVVIDTPFCTADFSNNAIKELVNDIGWIVDTAKDYGDGGFVDLSHNDFMSFPNFENLGFSDLRELGKVFNFGFDFTNANFTCDCKMQPFLELSKDIIKKIWRSYFNVTCAGPPALKGQSIVNLVNQGRLDEFTCEIERQDRCPLGCLCFHQPSQNRLVVNCSNTSRTSLPKTLPSAPAGQLLDLDFGINHITQFKTAEYLNQTIAFNMNNNDLSFISDKSLRQSTDIQRLWFRNNSKIRNVPKSLETLHPCNVSFGVLYLKCHCQILWMGHWANSPKAALCPGNNNFFCITEDGQLLPSSVWTKKALECPNEVNWTAIGIAIALAVSSLMLGCIAWLLYQYQYEIYLLIRRDNQKDTISGNSYFKYDVYISFNENNPQLYSWVRNKLEPWLNARGYSLCLPCRDFALGTPRSDAILEHLQMSKKFLFIVDDDFLADEDVSIWSLQEWRHAWHIFKAETLRNIAVVNYDQMRVKNIDQRQIKAFWRLGLVVDFSNRKGRIFEEIMERLKLEIFTREKDDKMAKGSPWVDVVSLMGPYITNIPRCSTPNQKFRPESLEYNPTYPRSPYPSQLRWVDTPKLTFNSTKFNPPRSVKIYPSEFIKVDVTRKRDKMGQQNSKYNSSSEDPEKGVIPQNTRKIHGLSRILTAKAEHRREVAIQGWDKHDQNMRNMQMLKGMFKQLDPSVMKAVGEVRGEVQLSYKYDFKRHLLLVKVIKCRELRSKDLRSKMSDPYVKLTLMPDNEGMGERRTAVVRQSNDPVFDEIFAFPLEEMSLTELKMVVQVMDADIMGQDDFIGEVIVEISSFNFRDTPFHTAWYSLNMETDLNVAGELEISADFQLPSSLFVTVHRATGLSARDEGKSADPFVKLTVTGTSSMFQTQVVRDSLDPEWTETFEFDVTQEELGNRYLILHLIDQDRVTSNDSLGQVVIDLRTFDPEKRLHQTYPLADLRNTELLRTKWGQHATAQEFKEALIAHAASKHPSFLFTEHSGKKVVNVSCRKAGARGRIRIIDGIPVK</sequence>
<dbReference type="InterPro" id="IPR003591">
    <property type="entry name" value="Leu-rich_rpt_typical-subtyp"/>
</dbReference>
<feature type="domain" description="TIR" evidence="7">
    <location>
        <begin position="583"/>
        <end position="710"/>
    </location>
</feature>
<feature type="chain" id="PRO_5036469556" evidence="5">
    <location>
        <begin position="23"/>
        <end position="1231"/>
    </location>
</feature>
<feature type="region of interest" description="Disordered" evidence="4">
    <location>
        <begin position="825"/>
        <end position="848"/>
    </location>
</feature>
<dbReference type="GO" id="GO:0005886">
    <property type="term" value="C:plasma membrane"/>
    <property type="evidence" value="ECO:0007669"/>
    <property type="project" value="TreeGrafter"/>
</dbReference>
<dbReference type="GO" id="GO:0030276">
    <property type="term" value="F:clathrin binding"/>
    <property type="evidence" value="ECO:0007669"/>
    <property type="project" value="TreeGrafter"/>
</dbReference>
<feature type="signal peptide" evidence="5">
    <location>
        <begin position="1"/>
        <end position="22"/>
    </location>
</feature>
<organism evidence="8 9">
    <name type="scientific">Magallana gigas</name>
    <name type="common">Pacific oyster</name>
    <name type="synonym">Crassostrea gigas</name>
    <dbReference type="NCBI Taxonomy" id="29159"/>
    <lineage>
        <taxon>Eukaryota</taxon>
        <taxon>Metazoa</taxon>
        <taxon>Spiralia</taxon>
        <taxon>Lophotrochozoa</taxon>
        <taxon>Mollusca</taxon>
        <taxon>Bivalvia</taxon>
        <taxon>Autobranchia</taxon>
        <taxon>Pteriomorphia</taxon>
        <taxon>Ostreida</taxon>
        <taxon>Ostreoidea</taxon>
        <taxon>Ostreidae</taxon>
        <taxon>Magallana</taxon>
    </lineage>
</organism>
<dbReference type="Gene3D" id="2.60.40.150">
    <property type="entry name" value="C2 domain"/>
    <property type="match status" value="2"/>
</dbReference>
<keyword evidence="5" id="KW-0732">Signal</keyword>
<protein>
    <submittedName>
        <fullName evidence="8">Uncharacterized protein</fullName>
    </submittedName>
</protein>
<dbReference type="Pfam" id="PF01582">
    <property type="entry name" value="TIR"/>
    <property type="match status" value="1"/>
</dbReference>
<evidence type="ECO:0000313" key="8">
    <source>
        <dbReference type="EnsemblMetazoa" id="G31052.1:cds"/>
    </source>
</evidence>
<dbReference type="EnsemblMetazoa" id="G31052.1">
    <property type="protein sequence ID" value="G31052.1:cds"/>
    <property type="gene ID" value="G31052"/>
</dbReference>
<evidence type="ECO:0000313" key="9">
    <source>
        <dbReference type="Proteomes" id="UP000005408"/>
    </source>
</evidence>
<dbReference type="GO" id="GO:0007165">
    <property type="term" value="P:signal transduction"/>
    <property type="evidence" value="ECO:0007669"/>
    <property type="project" value="InterPro"/>
</dbReference>
<reference evidence="8" key="1">
    <citation type="submission" date="2022-08" db="UniProtKB">
        <authorList>
            <consortium name="EnsemblMetazoa"/>
        </authorList>
    </citation>
    <scope>IDENTIFICATION</scope>
    <source>
        <strain evidence="8">05x7-T-G4-1.051#20</strain>
    </source>
</reference>
<dbReference type="InterPro" id="IPR000157">
    <property type="entry name" value="TIR_dom"/>
</dbReference>
<dbReference type="GO" id="GO:0001786">
    <property type="term" value="F:phosphatidylserine binding"/>
    <property type="evidence" value="ECO:0007669"/>
    <property type="project" value="TreeGrafter"/>
</dbReference>
<dbReference type="GO" id="GO:0005544">
    <property type="term" value="F:calcium-dependent phospholipid binding"/>
    <property type="evidence" value="ECO:0007669"/>
    <property type="project" value="TreeGrafter"/>
</dbReference>
<dbReference type="GO" id="GO:0005509">
    <property type="term" value="F:calcium ion binding"/>
    <property type="evidence" value="ECO:0007669"/>
    <property type="project" value="TreeGrafter"/>
</dbReference>
<dbReference type="SMART" id="SM00239">
    <property type="entry name" value="C2"/>
    <property type="match status" value="2"/>
</dbReference>
<dbReference type="InterPro" id="IPR035897">
    <property type="entry name" value="Toll_tir_struct_dom_sf"/>
</dbReference>
<name>A0A8W8M5D8_MAGGI</name>
<dbReference type="AlphaFoldDB" id="A0A8W8M5D8"/>
<evidence type="ECO:0000256" key="1">
    <source>
        <dbReference type="ARBA" id="ARBA00009634"/>
    </source>
</evidence>
<dbReference type="Gene3D" id="3.80.10.10">
    <property type="entry name" value="Ribonuclease Inhibitor"/>
    <property type="match status" value="2"/>
</dbReference>
<dbReference type="SUPFAM" id="SSF49562">
    <property type="entry name" value="C2 domain (Calcium/lipid-binding domain, CaLB)"/>
    <property type="match status" value="2"/>
</dbReference>
<evidence type="ECO:0000256" key="5">
    <source>
        <dbReference type="SAM" id="SignalP"/>
    </source>
</evidence>
<dbReference type="InterPro" id="IPR035892">
    <property type="entry name" value="C2_domain_sf"/>
</dbReference>
<keyword evidence="9" id="KW-1185">Reference proteome</keyword>
<feature type="domain" description="C2" evidence="6">
    <location>
        <begin position="908"/>
        <end position="1032"/>
    </location>
</feature>
<dbReference type="SUPFAM" id="SSF52058">
    <property type="entry name" value="L domain-like"/>
    <property type="match status" value="1"/>
</dbReference>
<evidence type="ECO:0000256" key="3">
    <source>
        <dbReference type="ARBA" id="ARBA00022737"/>
    </source>
</evidence>
<dbReference type="PANTHER" id="PTHR10024:SF203">
    <property type="entry name" value="C2 DOMAIN-CONTAINING PROTEIN"/>
    <property type="match status" value="1"/>
</dbReference>
<keyword evidence="2" id="KW-0433">Leucine-rich repeat</keyword>
<dbReference type="GO" id="GO:0070382">
    <property type="term" value="C:exocytic vesicle"/>
    <property type="evidence" value="ECO:0007669"/>
    <property type="project" value="TreeGrafter"/>
</dbReference>
<evidence type="ECO:0000256" key="2">
    <source>
        <dbReference type="ARBA" id="ARBA00022614"/>
    </source>
</evidence>
<dbReference type="Pfam" id="PF13855">
    <property type="entry name" value="LRR_8"/>
    <property type="match status" value="1"/>
</dbReference>
<dbReference type="CDD" id="cd00030">
    <property type="entry name" value="C2"/>
    <property type="match status" value="1"/>
</dbReference>
<accession>A0A8W8M5D8</accession>
<evidence type="ECO:0000256" key="4">
    <source>
        <dbReference type="SAM" id="MobiDB-lite"/>
    </source>
</evidence>
<proteinExistence type="inferred from homology"/>
<dbReference type="PROSITE" id="PS50104">
    <property type="entry name" value="TIR"/>
    <property type="match status" value="1"/>
</dbReference>
<dbReference type="GO" id="GO:0000149">
    <property type="term" value="F:SNARE binding"/>
    <property type="evidence" value="ECO:0007669"/>
    <property type="project" value="TreeGrafter"/>
</dbReference>
<dbReference type="PROSITE" id="PS50004">
    <property type="entry name" value="C2"/>
    <property type="match status" value="2"/>
</dbReference>
<dbReference type="InterPro" id="IPR000008">
    <property type="entry name" value="C2_dom"/>
</dbReference>
<evidence type="ECO:0000259" key="6">
    <source>
        <dbReference type="PROSITE" id="PS50004"/>
    </source>
</evidence>
<dbReference type="PANTHER" id="PTHR10024">
    <property type="entry name" value="SYNAPTOTAGMIN"/>
    <property type="match status" value="1"/>
</dbReference>
<dbReference type="Proteomes" id="UP000005408">
    <property type="component" value="Unassembled WGS sequence"/>
</dbReference>
<feature type="compositionally biased region" description="Polar residues" evidence="4">
    <location>
        <begin position="830"/>
        <end position="840"/>
    </location>
</feature>
<keyword evidence="3" id="KW-0677">Repeat</keyword>
<evidence type="ECO:0000259" key="7">
    <source>
        <dbReference type="PROSITE" id="PS50104"/>
    </source>
</evidence>